<dbReference type="InterPro" id="IPR019606">
    <property type="entry name" value="GerMN"/>
</dbReference>
<dbReference type="SMART" id="SM00909">
    <property type="entry name" value="Germane"/>
    <property type="match status" value="1"/>
</dbReference>
<sequence length="316" mass="32167">MTASPWTRLATVGGTLALGACVLAGCGADDDTAGDPTASDSATASTTPSESPSGSEEPTTSPSASAPTASASEEPSQDPGSETVPTYFVADAPQGPRLFREFHQVSGDPLQAAADLVTTGEATDPDYRSLVPAGTFSSVSYDGDAFVVSLPDASWAERGGLSAREARLAVQQVVYTLQGVQQERAPLRAELDGEPSTLFGVDTSAGVKQAPQLSVLGLVNVTAPEQGATLSGTVTASGLASSFEATVPWEVRDASGEVVLDGFATADGFMGRLFPWTTEVDLSSLEPGDYTFVASTDDAGGEGPGPTEDSKDFTVG</sequence>
<comment type="caution">
    <text evidence="4">The sequence shown here is derived from an EMBL/GenBank/DDBJ whole genome shotgun (WGS) entry which is preliminary data.</text>
</comment>
<evidence type="ECO:0000313" key="4">
    <source>
        <dbReference type="EMBL" id="MEQ7846795.1"/>
    </source>
</evidence>
<evidence type="ECO:0000256" key="2">
    <source>
        <dbReference type="SAM" id="SignalP"/>
    </source>
</evidence>
<dbReference type="InterPro" id="IPR018911">
    <property type="entry name" value="Gmad2_Ig-like_dom"/>
</dbReference>
<evidence type="ECO:0000313" key="5">
    <source>
        <dbReference type="Proteomes" id="UP001482520"/>
    </source>
</evidence>
<evidence type="ECO:0000259" key="3">
    <source>
        <dbReference type="SMART" id="SM00909"/>
    </source>
</evidence>
<evidence type="ECO:0000256" key="1">
    <source>
        <dbReference type="SAM" id="MobiDB-lite"/>
    </source>
</evidence>
<feature type="region of interest" description="Disordered" evidence="1">
    <location>
        <begin position="25"/>
        <end position="88"/>
    </location>
</feature>
<reference evidence="4 5" key="1">
    <citation type="submission" date="2024-02" db="EMBL/GenBank/DDBJ databases">
        <title>Full genome sequence of Nocardioides kribbensis.</title>
        <authorList>
            <person name="Poletto B.L."/>
            <person name="Silva G."/>
            <person name="Galante D."/>
            <person name="Campos K.R."/>
            <person name="Santos M.B.N."/>
            <person name="Sacchi C.T."/>
        </authorList>
    </citation>
    <scope>NUCLEOTIDE SEQUENCE [LARGE SCALE GENOMIC DNA]</scope>
    <source>
        <strain evidence="4 5">O4R</strain>
    </source>
</reference>
<feature type="domain" description="GerMN" evidence="3">
    <location>
        <begin position="110"/>
        <end position="200"/>
    </location>
</feature>
<protein>
    <submittedName>
        <fullName evidence="4">Gmad2 immunoglobulin-like domain-containing protein</fullName>
    </submittedName>
</protein>
<feature type="chain" id="PRO_5047536601" evidence="2">
    <location>
        <begin position="25"/>
        <end position="316"/>
    </location>
</feature>
<name>A0ABV1NW97_9ACTN</name>
<proteinExistence type="predicted"/>
<dbReference type="Proteomes" id="UP001482520">
    <property type="component" value="Unassembled WGS sequence"/>
</dbReference>
<keyword evidence="2" id="KW-0732">Signal</keyword>
<dbReference type="Pfam" id="PF10646">
    <property type="entry name" value="Germane"/>
    <property type="match status" value="1"/>
</dbReference>
<dbReference type="EMBL" id="JBEGDP010000004">
    <property type="protein sequence ID" value="MEQ7846795.1"/>
    <property type="molecule type" value="Genomic_DNA"/>
</dbReference>
<dbReference type="RefSeq" id="WP_056864207.1">
    <property type="nucleotide sequence ID" value="NZ_BAAAMM010000001.1"/>
</dbReference>
<gene>
    <name evidence="4" type="ORF">V6R90_05850</name>
</gene>
<feature type="signal peptide" evidence="2">
    <location>
        <begin position="1"/>
        <end position="24"/>
    </location>
</feature>
<organism evidence="4 5">
    <name type="scientific">Nocardioides kribbensis</name>
    <dbReference type="NCBI Taxonomy" id="305517"/>
    <lineage>
        <taxon>Bacteria</taxon>
        <taxon>Bacillati</taxon>
        <taxon>Actinomycetota</taxon>
        <taxon>Actinomycetes</taxon>
        <taxon>Propionibacteriales</taxon>
        <taxon>Nocardioidaceae</taxon>
        <taxon>Nocardioides</taxon>
    </lineage>
</organism>
<feature type="region of interest" description="Disordered" evidence="1">
    <location>
        <begin position="293"/>
        <end position="316"/>
    </location>
</feature>
<feature type="compositionally biased region" description="Low complexity" evidence="1">
    <location>
        <begin position="34"/>
        <end position="74"/>
    </location>
</feature>
<keyword evidence="5" id="KW-1185">Reference proteome</keyword>
<accession>A0ABV1NW97</accession>
<dbReference type="Pfam" id="PF10648">
    <property type="entry name" value="Gmad2"/>
    <property type="match status" value="1"/>
</dbReference>